<proteinExistence type="predicted"/>
<feature type="chain" id="PRO_5047236357" evidence="1">
    <location>
        <begin position="31"/>
        <end position="122"/>
    </location>
</feature>
<reference evidence="2 3" key="1">
    <citation type="submission" date="2024-05" db="EMBL/GenBank/DDBJ databases">
        <title>Achromobacter denitrificans. BP1, complete genome.</title>
        <authorList>
            <person name="Zhang B."/>
        </authorList>
    </citation>
    <scope>NUCLEOTIDE SEQUENCE [LARGE SCALE GENOMIC DNA]</scope>
    <source>
        <strain evidence="2 3">BP1</strain>
    </source>
</reference>
<evidence type="ECO:0000313" key="2">
    <source>
        <dbReference type="EMBL" id="XAN14354.1"/>
    </source>
</evidence>
<dbReference type="RefSeq" id="WP_343498619.1">
    <property type="nucleotide sequence ID" value="NZ_CP154792.1"/>
</dbReference>
<dbReference type="Proteomes" id="UP001446337">
    <property type="component" value="Chromosome"/>
</dbReference>
<evidence type="ECO:0000313" key="3">
    <source>
        <dbReference type="Proteomes" id="UP001446337"/>
    </source>
</evidence>
<keyword evidence="3" id="KW-1185">Reference proteome</keyword>
<accession>A0ABZ3G198</accession>
<dbReference type="EMBL" id="CP154792">
    <property type="protein sequence ID" value="XAN14354.1"/>
    <property type="molecule type" value="Genomic_DNA"/>
</dbReference>
<keyword evidence="1" id="KW-0732">Signal</keyword>
<evidence type="ECO:0000256" key="1">
    <source>
        <dbReference type="SAM" id="SignalP"/>
    </source>
</evidence>
<feature type="signal peptide" evidence="1">
    <location>
        <begin position="1"/>
        <end position="30"/>
    </location>
</feature>
<organism evidence="2 3">
    <name type="scientific">Achromobacter denitrificans</name>
    <name type="common">Alcaligenes denitrificans</name>
    <dbReference type="NCBI Taxonomy" id="32002"/>
    <lineage>
        <taxon>Bacteria</taxon>
        <taxon>Pseudomonadati</taxon>
        <taxon>Pseudomonadota</taxon>
        <taxon>Betaproteobacteria</taxon>
        <taxon>Burkholderiales</taxon>
        <taxon>Alcaligenaceae</taxon>
        <taxon>Achromobacter</taxon>
    </lineage>
</organism>
<gene>
    <name evidence="2" type="ORF">AAIK43_23595</name>
</gene>
<protein>
    <submittedName>
        <fullName evidence="2">Uncharacterized protein</fullName>
    </submittedName>
</protein>
<sequence length="122" mass="13306">MVHTFKTDKGNKLAAALAGALMLAITPAHAANDISVLKQKALAGDYQAQRNLAFGYSDQFSDQRKNPVLACAWRMVILTTEQADETDMSNYNAYCSKLPSGLFSVALMKAELLLRRIDAAPQ</sequence>
<name>A0ABZ3G198_ACHDE</name>